<feature type="chain" id="PRO_5032289616" description="Lipoprotein" evidence="1">
    <location>
        <begin position="27"/>
        <end position="174"/>
    </location>
</feature>
<dbReference type="RefSeq" id="WP_183635592.1">
    <property type="nucleotide sequence ID" value="NZ_BAABLE010000005.1"/>
</dbReference>
<protein>
    <recommendedName>
        <fullName evidence="4">Lipoprotein</fullName>
    </recommendedName>
</protein>
<evidence type="ECO:0000313" key="2">
    <source>
        <dbReference type="EMBL" id="MBB4013659.1"/>
    </source>
</evidence>
<proteinExistence type="predicted"/>
<evidence type="ECO:0000313" key="3">
    <source>
        <dbReference type="Proteomes" id="UP000561045"/>
    </source>
</evidence>
<feature type="signal peptide" evidence="1">
    <location>
        <begin position="1"/>
        <end position="26"/>
    </location>
</feature>
<comment type="caution">
    <text evidence="2">The sequence shown here is derived from an EMBL/GenBank/DDBJ whole genome shotgun (WGS) entry which is preliminary data.</text>
</comment>
<dbReference type="EMBL" id="JACIET010000002">
    <property type="protein sequence ID" value="MBB4013659.1"/>
    <property type="molecule type" value="Genomic_DNA"/>
</dbReference>
<accession>A0A840BQB1</accession>
<dbReference type="Proteomes" id="UP000561045">
    <property type="component" value="Unassembled WGS sequence"/>
</dbReference>
<dbReference type="AlphaFoldDB" id="A0A840BQB1"/>
<keyword evidence="1" id="KW-0732">Signal</keyword>
<evidence type="ECO:0000256" key="1">
    <source>
        <dbReference type="SAM" id="SignalP"/>
    </source>
</evidence>
<name>A0A840BQB1_9RHOO</name>
<organism evidence="2 3">
    <name type="scientific">Niveibacterium umoris</name>
    <dbReference type="NCBI Taxonomy" id="1193620"/>
    <lineage>
        <taxon>Bacteria</taxon>
        <taxon>Pseudomonadati</taxon>
        <taxon>Pseudomonadota</taxon>
        <taxon>Betaproteobacteria</taxon>
        <taxon>Rhodocyclales</taxon>
        <taxon>Rhodocyclaceae</taxon>
        <taxon>Niveibacterium</taxon>
    </lineage>
</organism>
<evidence type="ECO:0008006" key="4">
    <source>
        <dbReference type="Google" id="ProtNLM"/>
    </source>
</evidence>
<sequence length="174" mass="19473">MKNMNREFTVFAALAIAFAAPDCASATDCGAAKCAPSFDDYPVVEHSRLFPSVTLVLQTKLAKKYRTVITQQSRQDPDFAGHYRVATWGCGTDCHGFAIINKRNGKVYTVPDLEYVAGVMGNGEDRLAYRVESRLFIVTGRKNDEDEGKFYYLWNGSSLKLIFKSEIAKESFED</sequence>
<gene>
    <name evidence="2" type="ORF">GGR36_003005</name>
</gene>
<reference evidence="2 3" key="1">
    <citation type="submission" date="2020-08" db="EMBL/GenBank/DDBJ databases">
        <title>Genomic Encyclopedia of Type Strains, Phase IV (KMG-IV): sequencing the most valuable type-strain genomes for metagenomic binning, comparative biology and taxonomic classification.</title>
        <authorList>
            <person name="Goeker M."/>
        </authorList>
    </citation>
    <scope>NUCLEOTIDE SEQUENCE [LARGE SCALE GENOMIC DNA]</scope>
    <source>
        <strain evidence="2 3">DSM 106739</strain>
    </source>
</reference>
<keyword evidence="3" id="KW-1185">Reference proteome</keyword>